<dbReference type="EMBL" id="LSNG01000031">
    <property type="protein sequence ID" value="KXN75985.1"/>
    <property type="molecule type" value="Genomic_DNA"/>
</dbReference>
<dbReference type="Pfam" id="PF03374">
    <property type="entry name" value="ANT"/>
    <property type="match status" value="1"/>
</dbReference>
<protein>
    <submittedName>
        <fullName evidence="2">Antirepressor</fullName>
    </submittedName>
</protein>
<dbReference type="PANTHER" id="PTHR36180">
    <property type="entry name" value="DNA-BINDING PROTEIN-RELATED-RELATED"/>
    <property type="match status" value="1"/>
</dbReference>
<dbReference type="Pfam" id="PF02498">
    <property type="entry name" value="Bro-N"/>
    <property type="match status" value="1"/>
</dbReference>
<proteinExistence type="predicted"/>
<dbReference type="PROSITE" id="PS51750">
    <property type="entry name" value="BRO_N"/>
    <property type="match status" value="1"/>
</dbReference>
<dbReference type="InterPro" id="IPR003497">
    <property type="entry name" value="BRO_N_domain"/>
</dbReference>
<dbReference type="GO" id="GO:0003677">
    <property type="term" value="F:DNA binding"/>
    <property type="evidence" value="ECO:0007669"/>
    <property type="project" value="InterPro"/>
</dbReference>
<reference evidence="2 3" key="1">
    <citation type="submission" date="2016-02" db="EMBL/GenBank/DDBJ databases">
        <title>Complete Genome Sequences of Lactobacillus johnsonii Strain W1.</title>
        <authorList>
            <person name="Sun Y."/>
            <person name="Wu X."/>
        </authorList>
    </citation>
    <scope>NUCLEOTIDE SEQUENCE [LARGE SCALE GENOMIC DNA]</scope>
    <source>
        <strain evidence="2 3">W1</strain>
    </source>
</reference>
<organism evidence="2 3">
    <name type="scientific">Lactobacillus johnsonii</name>
    <dbReference type="NCBI Taxonomy" id="33959"/>
    <lineage>
        <taxon>Bacteria</taxon>
        <taxon>Bacillati</taxon>
        <taxon>Bacillota</taxon>
        <taxon>Bacilli</taxon>
        <taxon>Lactobacillales</taxon>
        <taxon>Lactobacillaceae</taxon>
        <taxon>Lactobacillus</taxon>
    </lineage>
</organism>
<evidence type="ECO:0000313" key="2">
    <source>
        <dbReference type="EMBL" id="KXN75985.1"/>
    </source>
</evidence>
<dbReference type="SMART" id="SM01040">
    <property type="entry name" value="Bro-N"/>
    <property type="match status" value="1"/>
</dbReference>
<gene>
    <name evidence="2" type="ORF">AYJ53_08155</name>
</gene>
<feature type="domain" description="Bro-N" evidence="1">
    <location>
        <begin position="1"/>
        <end position="105"/>
    </location>
</feature>
<evidence type="ECO:0000313" key="3">
    <source>
        <dbReference type="Proteomes" id="UP000070346"/>
    </source>
</evidence>
<dbReference type="AlphaFoldDB" id="A0A9X0J6Q6"/>
<dbReference type="InterPro" id="IPR005039">
    <property type="entry name" value="Ant_C"/>
</dbReference>
<dbReference type="RefSeq" id="WP_061400377.1">
    <property type="nucleotide sequence ID" value="NZ_LSNG01000031.1"/>
</dbReference>
<evidence type="ECO:0000259" key="1">
    <source>
        <dbReference type="PROSITE" id="PS51750"/>
    </source>
</evidence>
<dbReference type="Proteomes" id="UP000070346">
    <property type="component" value="Unassembled WGS sequence"/>
</dbReference>
<name>A0A9X0J6Q6_LACJH</name>
<dbReference type="PANTHER" id="PTHR36180:SF2">
    <property type="entry name" value="BRO FAMILY PROTEIN"/>
    <property type="match status" value="1"/>
</dbReference>
<comment type="caution">
    <text evidence="2">The sequence shown here is derived from an EMBL/GenBank/DDBJ whole genome shotgun (WGS) entry which is preliminary data.</text>
</comment>
<accession>A0A9X0J6Q6</accession>
<sequence length="252" mass="28199">MNKLELFNFRTQQVRTVLIENNPWFVGKDIAAILGYAKTADAVRKHIDKEDKGVFILETPGGKQPVTVINESGLYSLILSSKMPDAKVFKRWVTSEVLPAIRKHGAYMTDEKAFDVVHNKTGLADLLQQAADQLKQKDIEIAEMKPKALFADSVATSHTTILIGELAKILRGNGIDIGANRLFAWMREHGYLINRKGSDWNMPTQKSMDLGLFKIKETTINHSNGSTSISKTPKVTGKGQQYFVNKLRKVEV</sequence>
<dbReference type="OrthoDB" id="9812611at2"/>